<dbReference type="PRINTS" id="PR00385">
    <property type="entry name" value="P450"/>
</dbReference>
<keyword evidence="9 12" id="KW-0560">Oxidoreductase</keyword>
<evidence type="ECO:0000259" key="13">
    <source>
        <dbReference type="PROSITE" id="PS50902"/>
    </source>
</evidence>
<dbReference type="InterPro" id="IPR017938">
    <property type="entry name" value="Riboflavin_synthase-like_b-brl"/>
</dbReference>
<protein>
    <recommendedName>
        <fullName evidence="12">Bifunctional cytochrome P450/NADPH--P450 reductase</fullName>
    </recommendedName>
    <domain>
        <recommendedName>
            <fullName evidence="12">Cytochrome P450</fullName>
            <ecNumber evidence="12">1.14.14.1</ecNumber>
        </recommendedName>
    </domain>
    <domain>
        <recommendedName>
            <fullName evidence="12">NADPH--cytochrome P450 reductase</fullName>
            <ecNumber evidence="12">1.6.2.4</ecNumber>
        </recommendedName>
    </domain>
</protein>
<dbReference type="PROSITE" id="PS51384">
    <property type="entry name" value="FAD_FR"/>
    <property type="match status" value="1"/>
</dbReference>
<dbReference type="PROSITE" id="PS50902">
    <property type="entry name" value="FLAVODOXIN_LIKE"/>
    <property type="match status" value="1"/>
</dbReference>
<dbReference type="EMBL" id="JBFNQN010000008">
    <property type="protein sequence ID" value="MEW9265650.1"/>
    <property type="molecule type" value="Genomic_DNA"/>
</dbReference>
<keyword evidence="10 12" id="KW-0408">Iron</keyword>
<evidence type="ECO:0000256" key="9">
    <source>
        <dbReference type="ARBA" id="ARBA00023002"/>
    </source>
</evidence>
<dbReference type="SUPFAM" id="SSF52218">
    <property type="entry name" value="Flavoproteins"/>
    <property type="match status" value="1"/>
</dbReference>
<comment type="similarity">
    <text evidence="1 12">In the N-terminal section; belongs to the cytochrome P450 family.</text>
</comment>
<dbReference type="PIRSF" id="PIRSF000209">
    <property type="entry name" value="Bifunctional_P450_P450R"/>
    <property type="match status" value="1"/>
</dbReference>
<feature type="domain" description="Flavodoxin-like" evidence="13">
    <location>
        <begin position="507"/>
        <end position="646"/>
    </location>
</feature>
<dbReference type="Pfam" id="PF00667">
    <property type="entry name" value="FAD_binding_1"/>
    <property type="match status" value="1"/>
</dbReference>
<dbReference type="InterPro" id="IPR029039">
    <property type="entry name" value="Flavoprotein-like_sf"/>
</dbReference>
<dbReference type="InterPro" id="IPR036396">
    <property type="entry name" value="Cyt_P450_sf"/>
</dbReference>
<dbReference type="PANTHER" id="PTHR19384">
    <property type="entry name" value="NITRIC OXIDE SYNTHASE-RELATED"/>
    <property type="match status" value="1"/>
</dbReference>
<keyword evidence="11 12" id="KW-0503">Monooxygenase</keyword>
<proteinExistence type="inferred from homology"/>
<feature type="domain" description="FAD-binding FR-type" evidence="14">
    <location>
        <begin position="687"/>
        <end position="927"/>
    </location>
</feature>
<keyword evidence="12" id="KW-0249">Electron transport</keyword>
<dbReference type="Gene3D" id="3.40.50.360">
    <property type="match status" value="1"/>
</dbReference>
<name>A0ABV3P7T2_9ACTN</name>
<dbReference type="Pfam" id="PF00067">
    <property type="entry name" value="p450"/>
    <property type="match status" value="1"/>
</dbReference>
<keyword evidence="2 12" id="KW-0813">Transport</keyword>
<comment type="cofactor">
    <cofactor evidence="12">
        <name>heme</name>
        <dbReference type="ChEBI" id="CHEBI:30413"/>
    </cofactor>
</comment>
<evidence type="ECO:0000256" key="8">
    <source>
        <dbReference type="ARBA" id="ARBA00022857"/>
    </source>
</evidence>
<dbReference type="Gene3D" id="1.10.630.10">
    <property type="entry name" value="Cytochrome P450"/>
    <property type="match status" value="1"/>
</dbReference>
<dbReference type="InterPro" id="IPR003097">
    <property type="entry name" value="CysJ-like_FAD-binding"/>
</dbReference>
<dbReference type="InterPro" id="IPR017972">
    <property type="entry name" value="Cyt_P450_CS"/>
</dbReference>
<dbReference type="EC" id="1.14.14.1" evidence="12"/>
<comment type="cofactor">
    <cofactor evidence="12">
        <name>FAD</name>
        <dbReference type="ChEBI" id="CHEBI:57692"/>
    </cofactor>
    <cofactor evidence="12">
        <name>FMN</name>
        <dbReference type="ChEBI" id="CHEBI:58210"/>
    </cofactor>
</comment>
<evidence type="ECO:0000256" key="11">
    <source>
        <dbReference type="ARBA" id="ARBA00023033"/>
    </source>
</evidence>
<dbReference type="Proteomes" id="UP001555826">
    <property type="component" value="Unassembled WGS sequence"/>
</dbReference>
<dbReference type="InterPro" id="IPR008254">
    <property type="entry name" value="Flavodoxin/NO_synth"/>
</dbReference>
<keyword evidence="4 12" id="KW-0285">Flavoprotein</keyword>
<reference evidence="15 16" key="1">
    <citation type="submission" date="2024-07" db="EMBL/GenBank/DDBJ databases">
        <authorList>
            <person name="Thanompreechachai J."/>
            <person name="Duangmal K."/>
        </authorList>
    </citation>
    <scope>NUCLEOTIDE SEQUENCE [LARGE SCALE GENOMIC DNA]</scope>
    <source>
        <strain evidence="15 16">KCTC 19886</strain>
    </source>
</reference>
<organism evidence="15 16">
    <name type="scientific">Kineococcus endophyticus</name>
    <dbReference type="NCBI Taxonomy" id="1181883"/>
    <lineage>
        <taxon>Bacteria</taxon>
        <taxon>Bacillati</taxon>
        <taxon>Actinomycetota</taxon>
        <taxon>Actinomycetes</taxon>
        <taxon>Kineosporiales</taxon>
        <taxon>Kineosporiaceae</taxon>
        <taxon>Kineococcus</taxon>
    </lineage>
</organism>
<evidence type="ECO:0000256" key="7">
    <source>
        <dbReference type="ARBA" id="ARBA00022827"/>
    </source>
</evidence>
<evidence type="ECO:0000256" key="1">
    <source>
        <dbReference type="ARBA" id="ARBA00010018"/>
    </source>
</evidence>
<dbReference type="Pfam" id="PF00175">
    <property type="entry name" value="NAD_binding_1"/>
    <property type="match status" value="1"/>
</dbReference>
<keyword evidence="8 12" id="KW-0521">NADP</keyword>
<dbReference type="PROSITE" id="PS00086">
    <property type="entry name" value="CYTOCHROME_P450"/>
    <property type="match status" value="1"/>
</dbReference>
<evidence type="ECO:0000259" key="14">
    <source>
        <dbReference type="PROSITE" id="PS51384"/>
    </source>
</evidence>
<evidence type="ECO:0000256" key="3">
    <source>
        <dbReference type="ARBA" id="ARBA00022617"/>
    </source>
</evidence>
<evidence type="ECO:0000256" key="12">
    <source>
        <dbReference type="PIRNR" id="PIRNR000209"/>
    </source>
</evidence>
<keyword evidence="3 12" id="KW-0349">Heme</keyword>
<dbReference type="PRINTS" id="PR00463">
    <property type="entry name" value="EP450I"/>
</dbReference>
<dbReference type="SUPFAM" id="SSF63380">
    <property type="entry name" value="Riboflavin synthase domain-like"/>
    <property type="match status" value="1"/>
</dbReference>
<dbReference type="InterPro" id="IPR023206">
    <property type="entry name" value="Bifunctional_P450_P450_red"/>
</dbReference>
<gene>
    <name evidence="15" type="ORF">AB1207_12900</name>
</gene>
<keyword evidence="5 12" id="KW-0288">FMN</keyword>
<keyword evidence="7 12" id="KW-0274">FAD</keyword>
<dbReference type="Gene3D" id="1.20.990.10">
    <property type="entry name" value="NADPH-cytochrome p450 Reductase, Chain A, domain 3"/>
    <property type="match status" value="1"/>
</dbReference>
<evidence type="ECO:0000256" key="10">
    <source>
        <dbReference type="ARBA" id="ARBA00023004"/>
    </source>
</evidence>
<dbReference type="Gene3D" id="2.40.30.10">
    <property type="entry name" value="Translation factors"/>
    <property type="match status" value="1"/>
</dbReference>
<sequence>MTPTSATARPHTIPEPPRVPLVGHVQLLTAPSFTEFTLRLAQRLGPVFGLRLFGEEMTLVSDQALVAELCDESRFHKKIDATLERVRLLGGDGLFTAHDEEPNWKTAHDLLIPAFSLGAMRGYHDTMVEVGHRLLDRWEKHPTVDVPGDATRLTLDTIGLCGFGYDFECFSRAEEHPFVSAMVRGLAYTQETAITPPGTAWLRRRADTRFEQDRQTLTQFVDDVIAHRRAQGSNDGQDLLDRMLFPAAGQGLDVQNIRHQVITFLIAGHETTSSALSFAVYFLLKHPEVLARAQAEVDAVWGDQDRPSPAFADVGRLTWIRQVLNQTLRLWPTAPAFTVQPYEDTVIGGRYQVRRGQALTISTPALHRDPSWGGNPNTFDPRRFDAEFDAQRPAHAYKPFGNGQRACIGRQFALHEAVLVLGMILHRFELVDHTDYQLKIRELLTLKPEGLTMRVRPRHVRRSTLPVANPCGVPNSGAAEVALHDGTTSAATRAAGGDLAPSTVDRLRIAHGSTMGTGRAVARDLAELLGGARAVSAPRALDDLVDDLSPEDILLVVAASYNGRPAEEATRFTQWVQDLPAQALTGVRYAVLGLGDRNWPGTYQQVPQLLDRALAAAGAERLTDLGAADAAGAFDAAVDQWTRRLHAALAGPTGVGDPDTALPAPRPPRYRVQRQAGARPVPSVREGAEEVLRVVDSRPLTSAQAPAGQRKHHVRLALPPGVTYRTGDHLLVWPRQRADLVERVARRFGLDLADVVSLTVEGKGSIRASHHLPVGRPLTVRQLLGEVLDLQRPAGAFEAAALRDCTSCPPDRRALAALADASPEDFDDVAHGPVSVVDMVERHPSCELGFEDFLGLMRPVQPRRYSISSSAVATPDTVDLAVAVVERPLPRREGAHRGTASTFLSATVAGDVVDASIAPCPEVFRLPRAADGTVSTDVVMVTAGTGVAPFRAAVAEEVHLGGTGRLTLYVGCRAEALDFLHRDELTDAAARGVVDLRPTFSQEPVDGLRYVQDRLRADGGDLWSRLQAGAHIRVCGAADTVGAGTRSFLVDLHRDHTGSSVEQSRQWLEDLVQEGRYAEDVWAS</sequence>
<dbReference type="SUPFAM" id="SSF52343">
    <property type="entry name" value="Ferredoxin reductase-like, C-terminal NADP-linked domain"/>
    <property type="match status" value="1"/>
</dbReference>
<accession>A0ABV3P7T2</accession>
<evidence type="ECO:0000256" key="5">
    <source>
        <dbReference type="ARBA" id="ARBA00022643"/>
    </source>
</evidence>
<dbReference type="SUPFAM" id="SSF48264">
    <property type="entry name" value="Cytochrome P450"/>
    <property type="match status" value="1"/>
</dbReference>
<dbReference type="InterPro" id="IPR023173">
    <property type="entry name" value="NADPH_Cyt_P450_Rdtase_alpha"/>
</dbReference>
<keyword evidence="6 12" id="KW-0479">Metal-binding</keyword>
<dbReference type="EC" id="1.6.2.4" evidence="12"/>
<comment type="caution">
    <text evidence="15">The sequence shown here is derived from an EMBL/GenBank/DDBJ whole genome shotgun (WGS) entry which is preliminary data.</text>
</comment>
<dbReference type="InterPro" id="IPR017927">
    <property type="entry name" value="FAD-bd_FR_type"/>
</dbReference>
<evidence type="ECO:0000256" key="2">
    <source>
        <dbReference type="ARBA" id="ARBA00022448"/>
    </source>
</evidence>
<dbReference type="InterPro" id="IPR001433">
    <property type="entry name" value="OxRdtase_FAD/NAD-bd"/>
</dbReference>
<dbReference type="InterPro" id="IPR002401">
    <property type="entry name" value="Cyt_P450_E_grp-I"/>
</dbReference>
<keyword evidence="16" id="KW-1185">Reference proteome</keyword>
<comment type="catalytic activity">
    <reaction evidence="12">
        <text>an organic molecule + reduced [NADPH--hemoprotein reductase] + O2 = an alcohol + oxidized [NADPH--hemoprotein reductase] + H2O + H(+)</text>
        <dbReference type="Rhea" id="RHEA:17149"/>
        <dbReference type="Rhea" id="RHEA-COMP:11964"/>
        <dbReference type="Rhea" id="RHEA-COMP:11965"/>
        <dbReference type="ChEBI" id="CHEBI:15377"/>
        <dbReference type="ChEBI" id="CHEBI:15378"/>
        <dbReference type="ChEBI" id="CHEBI:15379"/>
        <dbReference type="ChEBI" id="CHEBI:30879"/>
        <dbReference type="ChEBI" id="CHEBI:57618"/>
        <dbReference type="ChEBI" id="CHEBI:58210"/>
        <dbReference type="ChEBI" id="CHEBI:142491"/>
        <dbReference type="EC" id="1.14.14.1"/>
    </reaction>
</comment>
<evidence type="ECO:0000256" key="6">
    <source>
        <dbReference type="ARBA" id="ARBA00022723"/>
    </source>
</evidence>
<evidence type="ECO:0000313" key="15">
    <source>
        <dbReference type="EMBL" id="MEW9265650.1"/>
    </source>
</evidence>
<dbReference type="InterPro" id="IPR001128">
    <property type="entry name" value="Cyt_P450"/>
</dbReference>
<evidence type="ECO:0000256" key="4">
    <source>
        <dbReference type="ARBA" id="ARBA00022630"/>
    </source>
</evidence>
<dbReference type="CDD" id="cd11068">
    <property type="entry name" value="CYP120A1"/>
    <property type="match status" value="1"/>
</dbReference>
<evidence type="ECO:0000313" key="16">
    <source>
        <dbReference type="Proteomes" id="UP001555826"/>
    </source>
</evidence>
<dbReference type="Gene3D" id="3.40.50.80">
    <property type="entry name" value="Nucleotide-binding domain of ferredoxin-NADP reductase (FNR) module"/>
    <property type="match status" value="1"/>
</dbReference>
<dbReference type="Pfam" id="PF00258">
    <property type="entry name" value="Flavodoxin_1"/>
    <property type="match status" value="1"/>
</dbReference>
<dbReference type="RefSeq" id="WP_367638781.1">
    <property type="nucleotide sequence ID" value="NZ_JBFNQN010000008.1"/>
</dbReference>
<dbReference type="InterPro" id="IPR039261">
    <property type="entry name" value="FNR_nucleotide-bd"/>
</dbReference>
<dbReference type="PANTHER" id="PTHR19384:SF17">
    <property type="entry name" value="NADPH--CYTOCHROME P450 REDUCTASE"/>
    <property type="match status" value="1"/>
</dbReference>
<comment type="catalytic activity">
    <reaction evidence="12">
        <text>2 oxidized [cytochrome P450] + NADPH = 2 reduced [cytochrome P450] + NADP(+) + H(+)</text>
        <dbReference type="Rhea" id="RHEA:24040"/>
        <dbReference type="Rhea" id="RHEA-COMP:14627"/>
        <dbReference type="Rhea" id="RHEA-COMP:14628"/>
        <dbReference type="ChEBI" id="CHEBI:15378"/>
        <dbReference type="ChEBI" id="CHEBI:55376"/>
        <dbReference type="ChEBI" id="CHEBI:57783"/>
        <dbReference type="ChEBI" id="CHEBI:58349"/>
        <dbReference type="ChEBI" id="CHEBI:60344"/>
        <dbReference type="EC" id="1.6.2.4"/>
    </reaction>
</comment>